<organism evidence="2 3">
    <name type="scientific">Rhizobium mayense</name>
    <dbReference type="NCBI Taxonomy" id="1312184"/>
    <lineage>
        <taxon>Bacteria</taxon>
        <taxon>Pseudomonadati</taxon>
        <taxon>Pseudomonadota</taxon>
        <taxon>Alphaproteobacteria</taxon>
        <taxon>Hyphomicrobiales</taxon>
        <taxon>Rhizobiaceae</taxon>
        <taxon>Rhizobium/Agrobacterium group</taxon>
        <taxon>Rhizobium</taxon>
    </lineage>
</organism>
<reference evidence="2" key="1">
    <citation type="submission" date="2023-06" db="EMBL/GenBank/DDBJ databases">
        <title>Phylogenetic Diversity of Rhizobium strains.</title>
        <authorList>
            <person name="Moura F.T."/>
            <person name="Helene L.C.F."/>
            <person name="Hungria M."/>
        </authorList>
    </citation>
    <scope>NUCLEOTIDE SEQUENCE</scope>
    <source>
        <strain evidence="2">CCGE526</strain>
    </source>
</reference>
<protein>
    <submittedName>
        <fullName evidence="2">PAS domain-containing sensor histidine kinase</fullName>
    </submittedName>
</protein>
<feature type="compositionally biased region" description="Basic and acidic residues" evidence="1">
    <location>
        <begin position="296"/>
        <end position="311"/>
    </location>
</feature>
<gene>
    <name evidence="2" type="ORF">PY649_28490</name>
</gene>
<keyword evidence="3" id="KW-1185">Reference proteome</keyword>
<keyword evidence="2" id="KW-0418">Kinase</keyword>
<feature type="non-terminal residue" evidence="2">
    <location>
        <position position="371"/>
    </location>
</feature>
<feature type="compositionally biased region" description="Acidic residues" evidence="1">
    <location>
        <begin position="281"/>
        <end position="290"/>
    </location>
</feature>
<sequence length="371" mass="38884">MPAIQYPFIDIAVHPRVRERFARGEALVLFATGMDRVLWANGAGANLFGYDVIYDFLDQGPKAGDVSFRQIEATARGLGAVGDQRTFLIRMASGFQRAVVNASVEIIRVQAGEEAILFSSPVSSKPLAAAESAKRMIDGFDDPDTHMAVIGRDGEVIAASARFDTLGVTPQTARMLTTMAGAQAERLIKRPIPTGHGYLPAAVGKLSEIPALHLLFVVETVAGHLDPTESLGPGAAAAAAVEPEAEEARKELETAAAEETPVREAAPIAEAPSPDVIDAVADIEEVEDAPENSAASHEETHPQSDAAGKDIDALVMMDSATPEQIEAAAHADELVPDVDDDLQPSLGEGPVDHADTTAEPPAAKAVAPAPT</sequence>
<feature type="region of interest" description="Disordered" evidence="1">
    <location>
        <begin position="232"/>
        <end position="311"/>
    </location>
</feature>
<comment type="caution">
    <text evidence="2">The sequence shown here is derived from an EMBL/GenBank/DDBJ whole genome shotgun (WGS) entry which is preliminary data.</text>
</comment>
<accession>A0ABT7K2K7</accession>
<evidence type="ECO:0000313" key="3">
    <source>
        <dbReference type="Proteomes" id="UP001172645"/>
    </source>
</evidence>
<keyword evidence="2" id="KW-0808">Transferase</keyword>
<evidence type="ECO:0000313" key="2">
    <source>
        <dbReference type="EMBL" id="MDL2402838.1"/>
    </source>
</evidence>
<dbReference type="Proteomes" id="UP001172645">
    <property type="component" value="Unassembled WGS sequence"/>
</dbReference>
<feature type="region of interest" description="Disordered" evidence="1">
    <location>
        <begin position="326"/>
        <end position="371"/>
    </location>
</feature>
<name>A0ABT7K2K7_9HYPH</name>
<feature type="compositionally biased region" description="Low complexity" evidence="1">
    <location>
        <begin position="358"/>
        <end position="371"/>
    </location>
</feature>
<dbReference type="EMBL" id="JARFYM010000033">
    <property type="protein sequence ID" value="MDL2402838.1"/>
    <property type="molecule type" value="Genomic_DNA"/>
</dbReference>
<evidence type="ECO:0000256" key="1">
    <source>
        <dbReference type="SAM" id="MobiDB-lite"/>
    </source>
</evidence>
<dbReference type="GO" id="GO:0016301">
    <property type="term" value="F:kinase activity"/>
    <property type="evidence" value="ECO:0007669"/>
    <property type="project" value="UniProtKB-KW"/>
</dbReference>
<proteinExistence type="predicted"/>